<protein>
    <recommendedName>
        <fullName evidence="4">MotA/TolQ/ExbB proton channel domain-containing protein</fullName>
    </recommendedName>
</protein>
<sequence>MKIKKEKEKMKILLGIVLILAGIALGIYVGFWLLFVGGIMTIINAIEADPVSATSIAWGAIKIIFAGATGGLSFCALALPGIAFLKSGLK</sequence>
<evidence type="ECO:0000256" key="1">
    <source>
        <dbReference type="SAM" id="Phobius"/>
    </source>
</evidence>
<feature type="transmembrane region" description="Helical" evidence="1">
    <location>
        <begin position="12"/>
        <end position="43"/>
    </location>
</feature>
<organism evidence="2 3">
    <name type="scientific">Candidatus Tagabacteria bacterium RIFCSPLOWO2_01_FULL_42_9</name>
    <dbReference type="NCBI Taxonomy" id="1802296"/>
    <lineage>
        <taxon>Bacteria</taxon>
        <taxon>Candidatus Tagaibacteriota</taxon>
    </lineage>
</organism>
<keyword evidence="1" id="KW-1133">Transmembrane helix</keyword>
<dbReference type="EMBL" id="MHRA01000010">
    <property type="protein sequence ID" value="OHA15815.1"/>
    <property type="molecule type" value="Genomic_DNA"/>
</dbReference>
<gene>
    <name evidence="2" type="ORF">A3A10_00635</name>
</gene>
<feature type="transmembrane region" description="Helical" evidence="1">
    <location>
        <begin position="63"/>
        <end position="85"/>
    </location>
</feature>
<evidence type="ECO:0000313" key="3">
    <source>
        <dbReference type="Proteomes" id="UP000178116"/>
    </source>
</evidence>
<accession>A0A1G2LVY3</accession>
<keyword evidence="1" id="KW-0812">Transmembrane</keyword>
<dbReference type="Proteomes" id="UP000178116">
    <property type="component" value="Unassembled WGS sequence"/>
</dbReference>
<evidence type="ECO:0008006" key="4">
    <source>
        <dbReference type="Google" id="ProtNLM"/>
    </source>
</evidence>
<proteinExistence type="predicted"/>
<reference evidence="2 3" key="1">
    <citation type="journal article" date="2016" name="Nat. Commun.">
        <title>Thousands of microbial genomes shed light on interconnected biogeochemical processes in an aquifer system.</title>
        <authorList>
            <person name="Anantharaman K."/>
            <person name="Brown C.T."/>
            <person name="Hug L.A."/>
            <person name="Sharon I."/>
            <person name="Castelle C.J."/>
            <person name="Probst A.J."/>
            <person name="Thomas B.C."/>
            <person name="Singh A."/>
            <person name="Wilkins M.J."/>
            <person name="Karaoz U."/>
            <person name="Brodie E.L."/>
            <person name="Williams K.H."/>
            <person name="Hubbard S.S."/>
            <person name="Banfield J.F."/>
        </authorList>
    </citation>
    <scope>NUCLEOTIDE SEQUENCE [LARGE SCALE GENOMIC DNA]</scope>
</reference>
<keyword evidence="1" id="KW-0472">Membrane</keyword>
<evidence type="ECO:0000313" key="2">
    <source>
        <dbReference type="EMBL" id="OHA15815.1"/>
    </source>
</evidence>
<name>A0A1G2LVY3_9BACT</name>
<comment type="caution">
    <text evidence="2">The sequence shown here is derived from an EMBL/GenBank/DDBJ whole genome shotgun (WGS) entry which is preliminary data.</text>
</comment>
<dbReference type="AlphaFoldDB" id="A0A1G2LVY3"/>